<keyword evidence="3" id="KW-1185">Reference proteome</keyword>
<dbReference type="PaxDb" id="6945-B7QHP1"/>
<dbReference type="HOGENOM" id="CLU_1972944_0_0_1"/>
<evidence type="ECO:0000313" key="3">
    <source>
        <dbReference type="Proteomes" id="UP000001555"/>
    </source>
</evidence>
<dbReference type="AlphaFoldDB" id="B7QHP1"/>
<sequence length="127" mass="14246">MKLVSLDYKNVGSLSAQVIHAIATSLLNSSQGLVGIDIRVVEDVLGNEQQVINILQKSNEMEWEPEMASPPVKKKIVVRTGQEAPLQQEVNKQVVELMRNPKCLTQLARHMEQLRTAQFVRNQSGEQ</sequence>
<dbReference type="EMBL" id="DS940815">
    <property type="protein sequence ID" value="EEC18363.1"/>
    <property type="molecule type" value="Genomic_DNA"/>
</dbReference>
<reference evidence="1 3" key="1">
    <citation type="submission" date="2008-03" db="EMBL/GenBank/DDBJ databases">
        <title>Annotation of Ixodes scapularis.</title>
        <authorList>
            <consortium name="Ixodes scapularis Genome Project Consortium"/>
            <person name="Caler E."/>
            <person name="Hannick L.I."/>
            <person name="Bidwell S."/>
            <person name="Joardar V."/>
            <person name="Thiagarajan M."/>
            <person name="Amedeo P."/>
            <person name="Galinsky K.J."/>
            <person name="Schobel S."/>
            <person name="Inman J."/>
            <person name="Hostetler J."/>
            <person name="Miller J."/>
            <person name="Hammond M."/>
            <person name="Megy K."/>
            <person name="Lawson D."/>
            <person name="Kodira C."/>
            <person name="Sutton G."/>
            <person name="Meyer J."/>
            <person name="Hill C.A."/>
            <person name="Birren B."/>
            <person name="Nene V."/>
            <person name="Collins F."/>
            <person name="Alarcon-Chaidez F."/>
            <person name="Wikel S."/>
            <person name="Strausberg R."/>
        </authorList>
    </citation>
    <scope>NUCLEOTIDE SEQUENCE [LARGE SCALE GENOMIC DNA]</scope>
    <source>
        <strain evidence="3">Wikel</strain>
        <strain evidence="1">Wikel colony</strain>
    </source>
</reference>
<dbReference type="InParanoid" id="B7QHP1"/>
<dbReference type="VEuPathDB" id="VectorBase:ISCI014816"/>
<evidence type="ECO:0000313" key="2">
    <source>
        <dbReference type="EnsemblMetazoa" id="ISCW014816-PA"/>
    </source>
</evidence>
<name>B7QHP1_IXOSC</name>
<evidence type="ECO:0000313" key="1">
    <source>
        <dbReference type="EMBL" id="EEC18363.1"/>
    </source>
</evidence>
<reference evidence="2" key="2">
    <citation type="submission" date="2020-05" db="UniProtKB">
        <authorList>
            <consortium name="EnsemblMetazoa"/>
        </authorList>
    </citation>
    <scope>IDENTIFICATION</scope>
    <source>
        <strain evidence="2">wikel</strain>
    </source>
</reference>
<protein>
    <submittedName>
        <fullName evidence="1 2">Uncharacterized protein</fullName>
    </submittedName>
</protein>
<organism>
    <name type="scientific">Ixodes scapularis</name>
    <name type="common">Black-legged tick</name>
    <name type="synonym">Deer tick</name>
    <dbReference type="NCBI Taxonomy" id="6945"/>
    <lineage>
        <taxon>Eukaryota</taxon>
        <taxon>Metazoa</taxon>
        <taxon>Ecdysozoa</taxon>
        <taxon>Arthropoda</taxon>
        <taxon>Chelicerata</taxon>
        <taxon>Arachnida</taxon>
        <taxon>Acari</taxon>
        <taxon>Parasitiformes</taxon>
        <taxon>Ixodida</taxon>
        <taxon>Ixodoidea</taxon>
        <taxon>Ixodidae</taxon>
        <taxon>Ixodinae</taxon>
        <taxon>Ixodes</taxon>
    </lineage>
</organism>
<dbReference type="VEuPathDB" id="VectorBase:ISCP_015552"/>
<dbReference type="VEuPathDB" id="VectorBase:ISCW014816"/>
<dbReference type="Proteomes" id="UP000001555">
    <property type="component" value="Unassembled WGS sequence"/>
</dbReference>
<dbReference type="OrthoDB" id="6772200at2759"/>
<gene>
    <name evidence="1" type="ORF">IscW_ISCW014816</name>
</gene>
<dbReference type="EnsemblMetazoa" id="ISCW014816-RA">
    <property type="protein sequence ID" value="ISCW014816-PA"/>
    <property type="gene ID" value="ISCW014816"/>
</dbReference>
<proteinExistence type="predicted"/>
<accession>B7QHP1</accession>
<dbReference type="EMBL" id="ABJB010965552">
    <property type="status" value="NOT_ANNOTATED_CDS"/>
    <property type="molecule type" value="Genomic_DNA"/>
</dbReference>